<dbReference type="EMBL" id="BAABKN010000011">
    <property type="protein sequence ID" value="GAA4734016.1"/>
    <property type="molecule type" value="Genomic_DNA"/>
</dbReference>
<dbReference type="InterPro" id="IPR041347">
    <property type="entry name" value="MftR_C"/>
</dbReference>
<dbReference type="Gene3D" id="1.10.357.10">
    <property type="entry name" value="Tetracycline Repressor, domain 2"/>
    <property type="match status" value="1"/>
</dbReference>
<comment type="caution">
    <text evidence="2">The sequence shown here is derived from an EMBL/GenBank/DDBJ whole genome shotgun (WGS) entry which is preliminary data.</text>
</comment>
<gene>
    <name evidence="2" type="ORF">GCM10023350_16980</name>
</gene>
<name>A0ABP8YN75_9ACTN</name>
<feature type="domain" description="MftR C-terminal" evidence="1">
    <location>
        <begin position="49"/>
        <end position="160"/>
    </location>
</feature>
<evidence type="ECO:0000313" key="2">
    <source>
        <dbReference type="EMBL" id="GAA4734016.1"/>
    </source>
</evidence>
<keyword evidence="3" id="KW-1185">Reference proteome</keyword>
<evidence type="ECO:0000313" key="3">
    <source>
        <dbReference type="Proteomes" id="UP001499882"/>
    </source>
</evidence>
<organism evidence="2 3">
    <name type="scientific">Nocardioides endophyticus</name>
    <dbReference type="NCBI Taxonomy" id="1353775"/>
    <lineage>
        <taxon>Bacteria</taxon>
        <taxon>Bacillati</taxon>
        <taxon>Actinomycetota</taxon>
        <taxon>Actinomycetes</taxon>
        <taxon>Propionibacteriales</taxon>
        <taxon>Nocardioidaceae</taxon>
        <taxon>Nocardioides</taxon>
    </lineage>
</organism>
<evidence type="ECO:0000259" key="1">
    <source>
        <dbReference type="Pfam" id="PF17754"/>
    </source>
</evidence>
<sequence length="167" mass="18219">MAMIAAESGLSRSSVFRYWGSKSEIIWAEFDAHTAHLRELLDAADPTPPTMTVIRSAVVANLSRSIDASAMWLERFMILDRTPELRVEESARWLAWASEVAEYVARRHGLPVDGVTAQSIGSAVQAAFLATLRQWAKSAEPPRDGVAQADAALAPLCAALQGWLDQV</sequence>
<proteinExistence type="predicted"/>
<accession>A0ABP8YN75</accession>
<dbReference type="InterPro" id="IPR009057">
    <property type="entry name" value="Homeodomain-like_sf"/>
</dbReference>
<protein>
    <recommendedName>
        <fullName evidence="1">MftR C-terminal domain-containing protein</fullName>
    </recommendedName>
</protein>
<dbReference type="Pfam" id="PF17754">
    <property type="entry name" value="TetR_C_14"/>
    <property type="match status" value="1"/>
</dbReference>
<dbReference type="SUPFAM" id="SSF46689">
    <property type="entry name" value="Homeodomain-like"/>
    <property type="match status" value="1"/>
</dbReference>
<dbReference type="Proteomes" id="UP001499882">
    <property type="component" value="Unassembled WGS sequence"/>
</dbReference>
<reference evidence="3" key="1">
    <citation type="journal article" date="2019" name="Int. J. Syst. Evol. Microbiol.">
        <title>The Global Catalogue of Microorganisms (GCM) 10K type strain sequencing project: providing services to taxonomists for standard genome sequencing and annotation.</title>
        <authorList>
            <consortium name="The Broad Institute Genomics Platform"/>
            <consortium name="The Broad Institute Genome Sequencing Center for Infectious Disease"/>
            <person name="Wu L."/>
            <person name="Ma J."/>
        </authorList>
    </citation>
    <scope>NUCLEOTIDE SEQUENCE [LARGE SCALE GENOMIC DNA]</scope>
    <source>
        <strain evidence="3">JCM 18532</strain>
    </source>
</reference>